<accession>A0ABQ0C1A0</accession>
<protein>
    <submittedName>
        <fullName evidence="1">Uncharacterized protein</fullName>
    </submittedName>
</protein>
<dbReference type="EMBL" id="BAABZQ010000001">
    <property type="protein sequence ID" value="GAA6502573.1"/>
    <property type="molecule type" value="Genomic_DNA"/>
</dbReference>
<gene>
    <name evidence="1" type="ORF">K340107D12_53890</name>
</gene>
<evidence type="ECO:0000313" key="2">
    <source>
        <dbReference type="Proteomes" id="UP001600941"/>
    </source>
</evidence>
<proteinExistence type="predicted"/>
<dbReference type="Proteomes" id="UP001600941">
    <property type="component" value="Unassembled WGS sequence"/>
</dbReference>
<comment type="caution">
    <text evidence="1">The sequence shown here is derived from an EMBL/GenBank/DDBJ whole genome shotgun (WGS) entry which is preliminary data.</text>
</comment>
<evidence type="ECO:0000313" key="1">
    <source>
        <dbReference type="EMBL" id="GAA6502573.1"/>
    </source>
</evidence>
<keyword evidence="2" id="KW-1185">Reference proteome</keyword>
<organism evidence="1 2">
    <name type="scientific">Blautia parvula</name>
    <dbReference type="NCBI Taxonomy" id="2877527"/>
    <lineage>
        <taxon>Bacteria</taxon>
        <taxon>Bacillati</taxon>
        <taxon>Bacillota</taxon>
        <taxon>Clostridia</taxon>
        <taxon>Lachnospirales</taxon>
        <taxon>Lachnospiraceae</taxon>
        <taxon>Blautia</taxon>
    </lineage>
</organism>
<name>A0ABQ0C1A0_9FIRM</name>
<sequence length="74" mass="8416">MFPAEGFFYLSCVQRIGSCQRDKEQNVPYLYIAKRASGPGVNSRCRQALAYVLGSQMYKVDGMGYNRQKAKIKK</sequence>
<reference evidence="1 2" key="1">
    <citation type="submission" date="2024-04" db="EMBL/GenBank/DDBJ databases">
        <title>Defined microbial consortia suppress multidrug-resistant proinflammatory Enterobacteriaceae via ecological control.</title>
        <authorList>
            <person name="Furuichi M."/>
            <person name="Kawaguchi T."/>
            <person name="Pust M."/>
            <person name="Yasuma K."/>
            <person name="Plichta D."/>
            <person name="Hasegawa N."/>
            <person name="Ohya T."/>
            <person name="Bhattarai S."/>
            <person name="Sasajima S."/>
            <person name="Aoto Y."/>
            <person name="Tuganbaev T."/>
            <person name="Yaginuma M."/>
            <person name="Ueda M."/>
            <person name="Okahashi N."/>
            <person name="Amafuji K."/>
            <person name="Kiridooshi Y."/>
            <person name="Sugita K."/>
            <person name="Strazar M."/>
            <person name="Skelly A."/>
            <person name="Suda W."/>
            <person name="Hattori M."/>
            <person name="Nakamoto N."/>
            <person name="Caballero S."/>
            <person name="Norman J."/>
            <person name="Olle B."/>
            <person name="Tanoue T."/>
            <person name="Arita M."/>
            <person name="Bucci V."/>
            <person name="Atarashi K."/>
            <person name="Xavier R."/>
            <person name="Honda K."/>
        </authorList>
    </citation>
    <scope>NUCLEOTIDE SEQUENCE [LARGE SCALE GENOMIC DNA]</scope>
    <source>
        <strain evidence="2">k34-0107-D12</strain>
    </source>
</reference>